<feature type="compositionally biased region" description="Basic and acidic residues" evidence="14">
    <location>
        <begin position="567"/>
        <end position="580"/>
    </location>
</feature>
<dbReference type="InterPro" id="IPR012677">
    <property type="entry name" value="Nucleotide-bd_a/b_plait_sf"/>
</dbReference>
<feature type="compositionally biased region" description="Basic and acidic residues" evidence="14">
    <location>
        <begin position="953"/>
        <end position="978"/>
    </location>
</feature>
<feature type="compositionally biased region" description="Low complexity" evidence="14">
    <location>
        <begin position="823"/>
        <end position="838"/>
    </location>
</feature>
<feature type="domain" description="SET" evidence="15">
    <location>
        <begin position="1737"/>
        <end position="1854"/>
    </location>
</feature>
<feature type="compositionally biased region" description="Polar residues" evidence="14">
    <location>
        <begin position="1612"/>
        <end position="1631"/>
    </location>
</feature>
<feature type="compositionally biased region" description="Acidic residues" evidence="14">
    <location>
        <begin position="1400"/>
        <end position="1427"/>
    </location>
</feature>
<feature type="compositionally biased region" description="Acidic residues" evidence="14">
    <location>
        <begin position="1232"/>
        <end position="1252"/>
    </location>
</feature>
<keyword evidence="3 17" id="KW-0489">Methyltransferase</keyword>
<feature type="compositionally biased region" description="Acidic residues" evidence="14">
    <location>
        <begin position="1161"/>
        <end position="1187"/>
    </location>
</feature>
<dbReference type="SUPFAM" id="SSF54928">
    <property type="entry name" value="RNA-binding domain, RBD"/>
    <property type="match status" value="1"/>
</dbReference>
<dbReference type="OrthoDB" id="308383at2759"/>
<dbReference type="GO" id="GO:0048188">
    <property type="term" value="C:Set1C/COMPASS complex"/>
    <property type="evidence" value="ECO:0007669"/>
    <property type="project" value="InterPro"/>
</dbReference>
<dbReference type="GO" id="GO:0032259">
    <property type="term" value="P:methylation"/>
    <property type="evidence" value="ECO:0007669"/>
    <property type="project" value="UniProtKB-KW"/>
</dbReference>
<evidence type="ECO:0000256" key="13">
    <source>
        <dbReference type="ARBA" id="ARBA00049129"/>
    </source>
</evidence>
<feature type="domain" description="Post-SET" evidence="16">
    <location>
        <begin position="1860"/>
        <end position="1876"/>
    </location>
</feature>
<keyword evidence="5" id="KW-0949">S-adenosyl-L-methionine</keyword>
<keyword evidence="6" id="KW-0156">Chromatin regulator</keyword>
<feature type="compositionally biased region" description="Low complexity" evidence="14">
    <location>
        <begin position="1219"/>
        <end position="1231"/>
    </location>
</feature>
<dbReference type="SUPFAM" id="SSF82199">
    <property type="entry name" value="SET domain"/>
    <property type="match status" value="1"/>
</dbReference>
<dbReference type="STRING" id="45882.A0A0V1DEA3"/>
<feature type="region of interest" description="Disordered" evidence="14">
    <location>
        <begin position="724"/>
        <end position="744"/>
    </location>
</feature>
<evidence type="ECO:0000313" key="18">
    <source>
        <dbReference type="Proteomes" id="UP000054653"/>
    </source>
</evidence>
<dbReference type="SMART" id="SM00508">
    <property type="entry name" value="PostSET"/>
    <property type="match status" value="1"/>
</dbReference>
<comment type="catalytic activity">
    <reaction evidence="12">
        <text>N(6)-methyl-L-lysyl(4)-[histone H3] + S-adenosyl-L-methionine = N(6),N(6)-dimethyl-L-lysyl(4)-[histone H3] + S-adenosyl-L-homocysteine + H(+)</text>
        <dbReference type="Rhea" id="RHEA:60268"/>
        <dbReference type="Rhea" id="RHEA-COMP:15540"/>
        <dbReference type="Rhea" id="RHEA-COMP:15543"/>
        <dbReference type="ChEBI" id="CHEBI:15378"/>
        <dbReference type="ChEBI" id="CHEBI:57856"/>
        <dbReference type="ChEBI" id="CHEBI:59789"/>
        <dbReference type="ChEBI" id="CHEBI:61929"/>
        <dbReference type="ChEBI" id="CHEBI:61976"/>
    </reaction>
</comment>
<feature type="region of interest" description="Disordered" evidence="14">
    <location>
        <begin position="256"/>
        <end position="582"/>
    </location>
</feature>
<evidence type="ECO:0000256" key="7">
    <source>
        <dbReference type="ARBA" id="ARBA00022884"/>
    </source>
</evidence>
<dbReference type="Pfam" id="PF00076">
    <property type="entry name" value="RRM_1"/>
    <property type="match status" value="1"/>
</dbReference>
<feature type="region of interest" description="Disordered" evidence="14">
    <location>
        <begin position="1609"/>
        <end position="1634"/>
    </location>
</feature>
<keyword evidence="4 17" id="KW-0808">Transferase</keyword>
<feature type="compositionally biased region" description="Polar residues" evidence="14">
    <location>
        <begin position="229"/>
        <end position="242"/>
    </location>
</feature>
<dbReference type="PROSITE" id="PS50280">
    <property type="entry name" value="SET"/>
    <property type="match status" value="1"/>
</dbReference>
<sequence>MCRNIKNVKQKCNAECVRNIFFLALYELASASNKAFVQPSVKNKFTKRKVWKLMKDPQLDKSVIHKEFRTNDNNSPSVPMPDTRVRTEPIKQHKMRCPMFLNDSHSYTKGCTVGFRQLSDNVLEWNLKHMCSQYGHVSEVKVFFHPKTGVHLHLARVVFDDQKSAENCITHYNQRVHQGKRGRGFFDPDGRIINKLYEDALRELDQAGLSSPRGVPPNAVDVMQMHSGLPSTSYGSDQSSHSYMKHEMPVVMADPRQQQTSVQNRSTHQTGMYPPHSQPQPPPTPQQQQHSIGTPMPPPPSQVWASAPPPPPPPPSATVPAAHPGTNYWQNTPPPPPSMMPPPPPPQPPMMHMMGSAPSPITPSFFNVPPPPLPPLPPRPPPPASHFNYMQPPPGYDRNVSGSQSPYLSRTVGEKLGPPSSTAHPPASGQQQQQQQQQQQPMSQQQAVLQQSRSSTSYTNNERLSQRSSKDQNRSNTMSSSSCSSSTKYNVNGDERRSPRDPRDRSSYQRHHDRSSREVEKFSLPQQRHSSVEVASKGGSSASSTPSSVVSKIAPVTGDNVSEDDHDVERKESPESDESNKTVAVIEAKQVVAEMAVNSWRMVKYRRTPTKCSHGNVLPRKSDKSTTVCVYCENEMEADRYVDLSGDHFQLHSEEKEEDVDGVKEMNAMKSPDAVAAEVSSPCEKMDALKRPKIGDNVIQSTDHNDTLTVTSAVSVDSDPVVTTVTSTSTTPVATTSSTPTASSDVDEFKIRSITDLDSYTKGDNIEERLKRKRGFSDVFPSVKEKPKSVNVLPTKPKPRTVASPPPAETEPVRNASPPPSKLKPVVSVAAQSSDVQSPSPPVSKDDSSSAPTTPKQDDDPVDERVLEEFCQDMFQTLRKDLTQKLLHSVAFVAFDNWWTKMEEQKHGPGGQWSVKKSEKEYERPKKIIRRISSPPPEEQQPFVLPKFKRKSAPSDKQEQKSTHEKGKTDKLSPVDRLTKRRAEKRAIERESEEEDDLEPEEEQLGKEAKQQRVSDDDNDDDDDDDDDNIVDGDEDEDALIGNSDFSASVLFGLGAGVEQQRRTPPGRAEKELNRKNKSSKRKQKNKKRGGNQNSRRRRTRSSSPDSDDNFSLTSADSGDDDDTSSFSENWSSSSSSSSSSSDEDSDNPPTPHPNRKADGSDYDEEDHSDDDTEDEEEEEDGFELQSDEGRSSSNGRRIAKRRRASTRNKRHLQNGNVENDLNFNDDNNNNNEDEEEEDDDDGDDEDDDFDSADSRKGSFGGSRSARSQNNRKHASSNRKSKRGKRSSSVVVINLDEEDFRTSSDHAAEVSDQERALMTMPYTTCHDHPYLPKANKLKHQQELASSLAAVVAVEKGKQKQKQKQKQKKQKKRREKSELSELEEEEEDNDDELLVEREQIEGEGEGEEEEEEDEDEEEDMDVDVEVEEERVRRKRRREDRENGDGGEGRAADDEKRKVKKEKQRRRGRQRKISATNDDDDDSILLLTKQEAKQLSGDELEELENVVVGSEGKAKCKISSVDSLCPKSAPVFKKRDTWSERKILYNLIEPALDEEEVNALRDVFMELIRGKEMNAATFSLVHWSTGDYMPYRVLVVNRSSGRGGCNRGSCISSQSAVNSNNNRRSGENPTGSVRTEGYCKLSQKEKMSRRAGRRAGAIRRRNLGSAVSPFGLAERAQNGGKTPERGDLLLNLPQHANESNKSLELRAHARSFQRRVLSSFGSDVESDLLKYNQLKFRKKLVQFGYSQIHGFGLFAMEDIGPDEMIIEYVGQKIRLTVAEKRERKYIKQGIGSSYLFRIDNDSVVDATKYGNKARFINHSCAPTCYAKIISVDSEKRIVIYSKQQIKRGEEITYDYKFPLEDEKIPCNCKSVNCRGSLN</sequence>
<gene>
    <name evidence="17" type="primary">setd1b</name>
    <name evidence="17" type="ORF">T03_10641</name>
</gene>
<feature type="compositionally biased region" description="Basic and acidic residues" evidence="14">
    <location>
        <begin position="916"/>
        <end position="926"/>
    </location>
</feature>
<feature type="region of interest" description="Disordered" evidence="14">
    <location>
        <begin position="785"/>
        <end position="865"/>
    </location>
</feature>
<dbReference type="InterPro" id="IPR003616">
    <property type="entry name" value="Post-SET_dom"/>
</dbReference>
<evidence type="ECO:0000256" key="8">
    <source>
        <dbReference type="ARBA" id="ARBA00023015"/>
    </source>
</evidence>
<dbReference type="CDD" id="cd12304">
    <property type="entry name" value="RRM_Set1"/>
    <property type="match status" value="1"/>
</dbReference>
<feature type="region of interest" description="Disordered" evidence="14">
    <location>
        <begin position="904"/>
        <end position="1291"/>
    </location>
</feature>
<evidence type="ECO:0000256" key="9">
    <source>
        <dbReference type="ARBA" id="ARBA00023163"/>
    </source>
</evidence>
<feature type="compositionally biased region" description="Basic and acidic residues" evidence="14">
    <location>
        <begin position="464"/>
        <end position="473"/>
    </location>
</feature>
<dbReference type="InterPro" id="IPR037841">
    <property type="entry name" value="SET_SETD1A/B"/>
</dbReference>
<feature type="compositionally biased region" description="Basic residues" evidence="14">
    <location>
        <begin position="1198"/>
        <end position="1213"/>
    </location>
</feature>
<feature type="compositionally biased region" description="Basic residues" evidence="14">
    <location>
        <begin position="1076"/>
        <end position="1101"/>
    </location>
</feature>
<evidence type="ECO:0000256" key="6">
    <source>
        <dbReference type="ARBA" id="ARBA00022853"/>
    </source>
</evidence>
<feature type="compositionally biased region" description="Low complexity" evidence="14">
    <location>
        <begin position="428"/>
        <end position="455"/>
    </location>
</feature>
<evidence type="ECO:0000256" key="3">
    <source>
        <dbReference type="ARBA" id="ARBA00022603"/>
    </source>
</evidence>
<feature type="compositionally biased region" description="Acidic residues" evidence="14">
    <location>
        <begin position="1017"/>
        <end position="1039"/>
    </location>
</feature>
<feature type="compositionally biased region" description="Polar residues" evidence="14">
    <location>
        <begin position="256"/>
        <end position="270"/>
    </location>
</feature>
<dbReference type="SMART" id="SM01291">
    <property type="entry name" value="N-SET"/>
    <property type="match status" value="1"/>
</dbReference>
<evidence type="ECO:0000259" key="15">
    <source>
        <dbReference type="PROSITE" id="PS50280"/>
    </source>
</evidence>
<feature type="compositionally biased region" description="Acidic residues" evidence="14">
    <location>
        <begin position="1379"/>
        <end position="1392"/>
    </location>
</feature>
<dbReference type="GO" id="GO:0140999">
    <property type="term" value="F:histone H3K4 trimethyltransferase activity"/>
    <property type="evidence" value="ECO:0007669"/>
    <property type="project" value="UniProtKB-EC"/>
</dbReference>
<dbReference type="PROSITE" id="PS50868">
    <property type="entry name" value="POST_SET"/>
    <property type="match status" value="1"/>
</dbReference>
<dbReference type="SMART" id="SM00360">
    <property type="entry name" value="RRM"/>
    <property type="match status" value="1"/>
</dbReference>
<dbReference type="InterPro" id="IPR035979">
    <property type="entry name" value="RBD_domain_sf"/>
</dbReference>
<feature type="compositionally biased region" description="Basic and acidic residues" evidence="14">
    <location>
        <begin position="1437"/>
        <end position="1455"/>
    </location>
</feature>
<dbReference type="SMART" id="SM00317">
    <property type="entry name" value="SET"/>
    <property type="match status" value="1"/>
</dbReference>
<feature type="compositionally biased region" description="Pro residues" evidence="14">
    <location>
        <begin position="368"/>
        <end position="384"/>
    </location>
</feature>
<evidence type="ECO:0000256" key="2">
    <source>
        <dbReference type="ARBA" id="ARBA00012182"/>
    </source>
</evidence>
<dbReference type="Gene3D" id="3.30.70.330">
    <property type="match status" value="1"/>
</dbReference>
<dbReference type="CDD" id="cd19169">
    <property type="entry name" value="SET_SETD1"/>
    <property type="match status" value="1"/>
</dbReference>
<proteinExistence type="predicted"/>
<evidence type="ECO:0000313" key="17">
    <source>
        <dbReference type="EMBL" id="KRY59879.1"/>
    </source>
</evidence>
<name>A0A0V1DEA3_TRIBR</name>
<evidence type="ECO:0000256" key="14">
    <source>
        <dbReference type="SAM" id="MobiDB-lite"/>
    </source>
</evidence>
<feature type="compositionally biased region" description="Basic residues" evidence="14">
    <location>
        <begin position="1456"/>
        <end position="1470"/>
    </location>
</feature>
<dbReference type="EMBL" id="JYDI01000009">
    <property type="protein sequence ID" value="KRY59879.1"/>
    <property type="molecule type" value="Genomic_DNA"/>
</dbReference>
<dbReference type="PANTHER" id="PTHR45814">
    <property type="entry name" value="HISTONE-LYSINE N-METHYLTRANSFERASE SETD1"/>
    <property type="match status" value="1"/>
</dbReference>
<comment type="catalytic activity">
    <reaction evidence="13">
        <text>N(6),N(6)-dimethyl-L-lysyl(4)-[histone H3] + S-adenosyl-L-methionine = N(6),N(6),N(6)-trimethyl-L-lysyl(4)-[histone H3] + S-adenosyl-L-homocysteine + H(+)</text>
        <dbReference type="Rhea" id="RHEA:60272"/>
        <dbReference type="Rhea" id="RHEA-COMP:15537"/>
        <dbReference type="Rhea" id="RHEA-COMP:15540"/>
        <dbReference type="ChEBI" id="CHEBI:15378"/>
        <dbReference type="ChEBI" id="CHEBI:57856"/>
        <dbReference type="ChEBI" id="CHEBI:59789"/>
        <dbReference type="ChEBI" id="CHEBI:61961"/>
        <dbReference type="ChEBI" id="CHEBI:61976"/>
    </reaction>
</comment>
<reference evidence="17 18" key="1">
    <citation type="submission" date="2015-01" db="EMBL/GenBank/DDBJ databases">
        <title>Evolution of Trichinella species and genotypes.</title>
        <authorList>
            <person name="Korhonen P.K."/>
            <person name="Edoardo P."/>
            <person name="Giuseppe L.R."/>
            <person name="Gasser R.B."/>
        </authorList>
    </citation>
    <scope>NUCLEOTIDE SEQUENCE [LARGE SCALE GENOMIC DNA]</scope>
    <source>
        <strain evidence="17">ISS120</strain>
    </source>
</reference>
<keyword evidence="18" id="KW-1185">Reference proteome</keyword>
<dbReference type="InterPro" id="IPR001214">
    <property type="entry name" value="SET_dom"/>
</dbReference>
<feature type="compositionally biased region" description="Pro residues" evidence="14">
    <location>
        <begin position="295"/>
        <end position="317"/>
    </location>
</feature>
<feature type="compositionally biased region" description="Pro residues" evidence="14">
    <location>
        <begin position="276"/>
        <end position="285"/>
    </location>
</feature>
<keyword evidence="7" id="KW-0694">RNA-binding</keyword>
<comment type="subcellular location">
    <subcellularLocation>
        <location evidence="1">Nucleus</location>
    </subcellularLocation>
</comment>
<dbReference type="InterPro" id="IPR000504">
    <property type="entry name" value="RRM_dom"/>
</dbReference>
<dbReference type="Proteomes" id="UP000054653">
    <property type="component" value="Unassembled WGS sequence"/>
</dbReference>
<dbReference type="PANTHER" id="PTHR45814:SF2">
    <property type="entry name" value="HISTONE-LYSINE N-METHYLTRANSFERASE SETD1"/>
    <property type="match status" value="1"/>
</dbReference>
<evidence type="ECO:0000256" key="10">
    <source>
        <dbReference type="ARBA" id="ARBA00023242"/>
    </source>
</evidence>
<keyword evidence="8" id="KW-0805">Transcription regulation</keyword>
<feature type="compositionally biased region" description="Basic and acidic residues" evidence="14">
    <location>
        <begin position="856"/>
        <end position="865"/>
    </location>
</feature>
<protein>
    <recommendedName>
        <fullName evidence="2">[histone H3]-lysine(4) N-trimethyltransferase</fullName>
        <ecNumber evidence="2">2.1.1.354</ecNumber>
    </recommendedName>
</protein>
<dbReference type="InterPro" id="IPR046341">
    <property type="entry name" value="SET_dom_sf"/>
</dbReference>
<keyword evidence="10" id="KW-0539">Nucleus</keyword>
<dbReference type="EC" id="2.1.1.354" evidence="2"/>
<organism evidence="17 18">
    <name type="scientific">Trichinella britovi</name>
    <name type="common">Parasitic roundworm</name>
    <dbReference type="NCBI Taxonomy" id="45882"/>
    <lineage>
        <taxon>Eukaryota</taxon>
        <taxon>Metazoa</taxon>
        <taxon>Ecdysozoa</taxon>
        <taxon>Nematoda</taxon>
        <taxon>Enoplea</taxon>
        <taxon>Dorylaimia</taxon>
        <taxon>Trichinellida</taxon>
        <taxon>Trichinellidae</taxon>
        <taxon>Trichinella</taxon>
    </lineage>
</organism>
<feature type="compositionally biased region" description="Low complexity" evidence="14">
    <location>
        <begin position="532"/>
        <end position="552"/>
    </location>
</feature>
<keyword evidence="9" id="KW-0804">Transcription</keyword>
<feature type="compositionally biased region" description="Basic residues" evidence="14">
    <location>
        <begin position="1358"/>
        <end position="1373"/>
    </location>
</feature>
<dbReference type="InterPro" id="IPR024657">
    <property type="entry name" value="COMPASS_Set1_N-SET"/>
</dbReference>
<dbReference type="Pfam" id="PF00856">
    <property type="entry name" value="SET"/>
    <property type="match status" value="1"/>
</dbReference>
<evidence type="ECO:0000256" key="11">
    <source>
        <dbReference type="ARBA" id="ARBA00047571"/>
    </source>
</evidence>
<comment type="catalytic activity">
    <reaction evidence="11">
        <text>L-lysyl(4)-[histone H3] + 3 S-adenosyl-L-methionine = N(6),N(6),N(6)-trimethyl-L-lysyl(4)-[histone H3] + 3 S-adenosyl-L-homocysteine + 3 H(+)</text>
        <dbReference type="Rhea" id="RHEA:60260"/>
        <dbReference type="Rhea" id="RHEA-COMP:15537"/>
        <dbReference type="Rhea" id="RHEA-COMP:15547"/>
        <dbReference type="ChEBI" id="CHEBI:15378"/>
        <dbReference type="ChEBI" id="CHEBI:29969"/>
        <dbReference type="ChEBI" id="CHEBI:57856"/>
        <dbReference type="ChEBI" id="CHEBI:59789"/>
        <dbReference type="ChEBI" id="CHEBI:61961"/>
        <dbReference type="EC" id="2.1.1.354"/>
    </reaction>
</comment>
<feature type="compositionally biased region" description="Basic residues" evidence="14">
    <location>
        <begin position="1270"/>
        <end position="1286"/>
    </location>
</feature>
<feature type="compositionally biased region" description="Acidic residues" evidence="14">
    <location>
        <begin position="991"/>
        <end position="1003"/>
    </location>
</feature>
<feature type="region of interest" description="Disordered" evidence="14">
    <location>
        <begin position="1352"/>
        <end position="1475"/>
    </location>
</feature>
<dbReference type="GO" id="GO:0003723">
    <property type="term" value="F:RNA binding"/>
    <property type="evidence" value="ECO:0007669"/>
    <property type="project" value="UniProtKB-KW"/>
</dbReference>
<evidence type="ECO:0000256" key="1">
    <source>
        <dbReference type="ARBA" id="ARBA00004123"/>
    </source>
</evidence>
<evidence type="ECO:0000256" key="5">
    <source>
        <dbReference type="ARBA" id="ARBA00022691"/>
    </source>
</evidence>
<dbReference type="OMA" id="HRNDPLH"/>
<feature type="compositionally biased region" description="Low complexity" evidence="14">
    <location>
        <begin position="1125"/>
        <end position="1141"/>
    </location>
</feature>
<dbReference type="InterPro" id="IPR044570">
    <property type="entry name" value="Set1-like"/>
</dbReference>
<feature type="compositionally biased region" description="Basic and acidic residues" evidence="14">
    <location>
        <begin position="493"/>
        <end position="507"/>
    </location>
</feature>
<evidence type="ECO:0000256" key="12">
    <source>
        <dbReference type="ARBA" id="ARBA00047583"/>
    </source>
</evidence>
<feature type="compositionally biased region" description="Basic and acidic residues" evidence="14">
    <location>
        <begin position="1004"/>
        <end position="1016"/>
    </location>
</feature>
<comment type="caution">
    <text evidence="17">The sequence shown here is derived from an EMBL/GenBank/DDBJ whole genome shotgun (WGS) entry which is preliminary data.</text>
</comment>
<feature type="compositionally biased region" description="Pro residues" evidence="14">
    <location>
        <begin position="332"/>
        <end position="349"/>
    </location>
</feature>
<evidence type="ECO:0000259" key="16">
    <source>
        <dbReference type="PROSITE" id="PS50868"/>
    </source>
</evidence>
<dbReference type="Gene3D" id="2.170.270.10">
    <property type="entry name" value="SET domain"/>
    <property type="match status" value="1"/>
</dbReference>
<evidence type="ECO:0000256" key="4">
    <source>
        <dbReference type="ARBA" id="ARBA00022679"/>
    </source>
</evidence>
<accession>A0A0V1DEA3</accession>
<feature type="region of interest" description="Disordered" evidence="14">
    <location>
        <begin position="208"/>
        <end position="242"/>
    </location>
</feature>